<dbReference type="AlphaFoldDB" id="A0A1M2W5B1"/>
<name>A0A1M2W5B1_TRAPU</name>
<dbReference type="OrthoDB" id="2755983at2759"/>
<evidence type="ECO:0000313" key="1">
    <source>
        <dbReference type="EMBL" id="OJT15049.1"/>
    </source>
</evidence>
<dbReference type="EMBL" id="MNAD01000206">
    <property type="protein sequence ID" value="OJT15049.1"/>
    <property type="molecule type" value="Genomic_DNA"/>
</dbReference>
<accession>A0A1M2W5B1</accession>
<gene>
    <name evidence="1" type="ORF">TRAPUB_8393</name>
</gene>
<feature type="non-terminal residue" evidence="1">
    <location>
        <position position="182"/>
    </location>
</feature>
<reference evidence="1 2" key="1">
    <citation type="submission" date="2016-10" db="EMBL/GenBank/DDBJ databases">
        <title>Genome sequence of the basidiomycete white-rot fungus Trametes pubescens.</title>
        <authorList>
            <person name="Makela M.R."/>
            <person name="Granchi Z."/>
            <person name="Peng M."/>
            <person name="De Vries R.P."/>
            <person name="Grigoriev I."/>
            <person name="Riley R."/>
            <person name="Hilden K."/>
        </authorList>
    </citation>
    <scope>NUCLEOTIDE SEQUENCE [LARGE SCALE GENOMIC DNA]</scope>
    <source>
        <strain evidence="1 2">FBCC735</strain>
    </source>
</reference>
<protein>
    <submittedName>
        <fullName evidence="1">Uncharacterized protein</fullName>
    </submittedName>
</protein>
<comment type="caution">
    <text evidence="1">The sequence shown here is derived from an EMBL/GenBank/DDBJ whole genome shotgun (WGS) entry which is preliminary data.</text>
</comment>
<organism evidence="1 2">
    <name type="scientific">Trametes pubescens</name>
    <name type="common">White-rot fungus</name>
    <dbReference type="NCBI Taxonomy" id="154538"/>
    <lineage>
        <taxon>Eukaryota</taxon>
        <taxon>Fungi</taxon>
        <taxon>Dikarya</taxon>
        <taxon>Basidiomycota</taxon>
        <taxon>Agaricomycotina</taxon>
        <taxon>Agaricomycetes</taxon>
        <taxon>Polyporales</taxon>
        <taxon>Polyporaceae</taxon>
        <taxon>Trametes</taxon>
    </lineage>
</organism>
<sequence length="182" mass="19953">MRYSAQWYASNIVLECGYISAGWPEDVPLTDLCAVGGGINTLHEIRQRWYLPDGDPEKLRFEPASRKDYANATCDPESVHPTPHHLPELKAQAAATSARDKALTIQCDVYPRGQHATGWPPFDVDGAGVRRAEAAAEEEMTVSLPDGRDTRLEVDEGERRRRGRAKEIGNGAGRGAVAVDIT</sequence>
<evidence type="ECO:0000313" key="2">
    <source>
        <dbReference type="Proteomes" id="UP000184267"/>
    </source>
</evidence>
<dbReference type="Proteomes" id="UP000184267">
    <property type="component" value="Unassembled WGS sequence"/>
</dbReference>
<keyword evidence="2" id="KW-1185">Reference proteome</keyword>
<proteinExistence type="predicted"/>